<dbReference type="GO" id="GO:0000428">
    <property type="term" value="C:DNA-directed RNA polymerase complex"/>
    <property type="evidence" value="ECO:0007669"/>
    <property type="project" value="UniProtKB-KW"/>
</dbReference>
<keyword evidence="3 11" id="KW-0639">Primosome</keyword>
<dbReference type="CDD" id="cd04860">
    <property type="entry name" value="AE_Prim_S"/>
    <property type="match status" value="1"/>
</dbReference>
<name>A0A7G9ZCA8_9EURY</name>
<evidence type="ECO:0000256" key="4">
    <source>
        <dbReference type="ARBA" id="ARBA00022679"/>
    </source>
</evidence>
<dbReference type="PANTHER" id="PTHR10536">
    <property type="entry name" value="DNA PRIMASE SMALL SUBUNIT"/>
    <property type="match status" value="1"/>
</dbReference>
<gene>
    <name evidence="11 14" type="primary">priS</name>
    <name evidence="14" type="ORF">DNDHECJJ_00006</name>
</gene>
<dbReference type="HAMAP" id="MF_00700">
    <property type="entry name" value="DNA_primase_sml_arc"/>
    <property type="match status" value="1"/>
</dbReference>
<accession>A0A7G9ZCA8</accession>
<dbReference type="InterPro" id="IPR014052">
    <property type="entry name" value="DNA_primase_ssu_euk/arc"/>
</dbReference>
<sequence length="394" mass="44745">MNAKTKRFVTAKFGEYYKRTKVEIPTDLWMREWGFVLFDYYYPAKLVMRRHKAFTAEEELVHYLRENAPAHAYFSTAIYKYPTEKMANKGWLGADLIFDLDADHVIGEAEFQSYSYEDILKSVKEETLKLIDFLLNDFGFSEEDIKLVFSGSRGYHIHIETEEVRGLGSRERREIVDYVMATGLDINSFLVADSKNKSGKKSGREDLRLIPEGWGKRVLKGLIAFLHEIEAMDEKQAIKVVKSVGAMERKKAKEILRIANDETVMSRIEKGQIPHFSDSIWQGLSKSSEAKYSAYADKPDAPVTADIKRLIRLPTSLHGKSSLQVKPLSIDTFDDFDPLVDAVAFGDSLIEISATRNSSITMKGESYGVEEGEVASVPEHVALYFMCRGVAEIK</sequence>
<keyword evidence="6 11" id="KW-0235">DNA replication</keyword>
<evidence type="ECO:0000256" key="12">
    <source>
        <dbReference type="RuleBase" id="RU003514"/>
    </source>
</evidence>
<evidence type="ECO:0000256" key="6">
    <source>
        <dbReference type="ARBA" id="ARBA00022705"/>
    </source>
</evidence>
<evidence type="ECO:0000256" key="7">
    <source>
        <dbReference type="ARBA" id="ARBA00022723"/>
    </source>
</evidence>
<keyword evidence="10 11" id="KW-0464">Manganese</keyword>
<dbReference type="InterPro" id="IPR002755">
    <property type="entry name" value="DNA_primase_S"/>
</dbReference>
<dbReference type="InterPro" id="IPR023639">
    <property type="entry name" value="DNA_primase_ssu_PriS"/>
</dbReference>
<dbReference type="SUPFAM" id="SSF56747">
    <property type="entry name" value="Prim-pol domain"/>
    <property type="match status" value="1"/>
</dbReference>
<keyword evidence="4 11" id="KW-0808">Transferase</keyword>
<evidence type="ECO:0000256" key="1">
    <source>
        <dbReference type="ARBA" id="ARBA00009762"/>
    </source>
</evidence>
<dbReference type="NCBIfam" id="TIGR00335">
    <property type="entry name" value="primase_sml"/>
    <property type="match status" value="1"/>
</dbReference>
<dbReference type="EMBL" id="MT631706">
    <property type="protein sequence ID" value="QNO57892.1"/>
    <property type="molecule type" value="Genomic_DNA"/>
</dbReference>
<evidence type="ECO:0000256" key="8">
    <source>
        <dbReference type="ARBA" id="ARBA00022842"/>
    </source>
</evidence>
<organism evidence="14">
    <name type="scientific">Candidatus Methanophaga sp. ANME-1 ERB7</name>
    <dbReference type="NCBI Taxonomy" id="2759913"/>
    <lineage>
        <taxon>Archaea</taxon>
        <taxon>Methanobacteriati</taxon>
        <taxon>Methanobacteriota</taxon>
        <taxon>Stenosarchaea group</taxon>
        <taxon>Methanomicrobia</taxon>
        <taxon>Candidatus Methanophagales</taxon>
        <taxon>Candidatus Methanophagaceae</taxon>
        <taxon>Candidatus Methanophaga</taxon>
    </lineage>
</organism>
<dbReference type="GO" id="GO:1990077">
    <property type="term" value="C:primosome complex"/>
    <property type="evidence" value="ECO:0007669"/>
    <property type="project" value="UniProtKB-KW"/>
</dbReference>
<dbReference type="AlphaFoldDB" id="A0A7G9ZCA8"/>
<comment type="similarity">
    <text evidence="1 11 12">Belongs to the eukaryotic-type primase small subunit family.</text>
</comment>
<feature type="active site" evidence="11">
    <location>
        <position position="99"/>
    </location>
</feature>
<evidence type="ECO:0000256" key="13">
    <source>
        <dbReference type="RuleBase" id="RU004224"/>
    </source>
</evidence>
<keyword evidence="5 11" id="KW-0548">Nucleotidyltransferase</keyword>
<dbReference type="EC" id="2.7.7.-" evidence="11"/>
<evidence type="ECO:0000256" key="11">
    <source>
        <dbReference type="HAMAP-Rule" id="MF_00700"/>
    </source>
</evidence>
<dbReference type="GO" id="GO:0003899">
    <property type="term" value="F:DNA-directed RNA polymerase activity"/>
    <property type="evidence" value="ECO:0007669"/>
    <property type="project" value="UniProtKB-UniRule"/>
</dbReference>
<evidence type="ECO:0000256" key="3">
    <source>
        <dbReference type="ARBA" id="ARBA00022515"/>
    </source>
</evidence>
<keyword evidence="9 11" id="KW-0804">Transcription</keyword>
<evidence type="ECO:0000313" key="14">
    <source>
        <dbReference type="EMBL" id="QNO57892.1"/>
    </source>
</evidence>
<evidence type="ECO:0000256" key="9">
    <source>
        <dbReference type="ARBA" id="ARBA00023163"/>
    </source>
</evidence>
<dbReference type="GO" id="GO:0006269">
    <property type="term" value="P:DNA replication, synthesis of primer"/>
    <property type="evidence" value="ECO:0007669"/>
    <property type="project" value="UniProtKB-UniRule"/>
</dbReference>
<reference evidence="14" key="1">
    <citation type="submission" date="2020-06" db="EMBL/GenBank/DDBJ databases">
        <title>Unique genomic features of the anaerobic methanotrophic archaea.</title>
        <authorList>
            <person name="Chadwick G.L."/>
            <person name="Skennerton C.T."/>
            <person name="Laso-Perez R."/>
            <person name="Leu A.O."/>
            <person name="Speth D.R."/>
            <person name="Yu H."/>
            <person name="Morgan-Lang C."/>
            <person name="Hatzenpichler R."/>
            <person name="Goudeau D."/>
            <person name="Malmstrom R."/>
            <person name="Brazelton W.J."/>
            <person name="Woyke T."/>
            <person name="Hallam S.J."/>
            <person name="Tyson G.W."/>
            <person name="Wegener G."/>
            <person name="Boetius A."/>
            <person name="Orphan V."/>
        </authorList>
    </citation>
    <scope>NUCLEOTIDE SEQUENCE</scope>
</reference>
<evidence type="ECO:0000256" key="2">
    <source>
        <dbReference type="ARBA" id="ARBA00022478"/>
    </source>
</evidence>
<dbReference type="Gene3D" id="3.90.920.10">
    <property type="entry name" value="DNA primase, PRIM domain"/>
    <property type="match status" value="1"/>
</dbReference>
<evidence type="ECO:0000256" key="5">
    <source>
        <dbReference type="ARBA" id="ARBA00022695"/>
    </source>
</evidence>
<protein>
    <recommendedName>
        <fullName evidence="11">DNA primase small subunit PriS</fullName>
        <ecNumber evidence="11">2.7.7.-</ecNumber>
    </recommendedName>
</protein>
<keyword evidence="2 11" id="KW-0240">DNA-directed RNA polymerase</keyword>
<proteinExistence type="inferred from homology"/>
<comment type="function">
    <text evidence="13">RNA polymerase that catalyzes the synthesis of short RNA molecules used as primers for DNA polymerase during DNA replication.</text>
</comment>
<dbReference type="Pfam" id="PF01896">
    <property type="entry name" value="DNA_primase_S"/>
    <property type="match status" value="1"/>
</dbReference>
<keyword evidence="8 11" id="KW-0460">Magnesium</keyword>
<dbReference type="GO" id="GO:0046872">
    <property type="term" value="F:metal ion binding"/>
    <property type="evidence" value="ECO:0007669"/>
    <property type="project" value="UniProtKB-KW"/>
</dbReference>
<comment type="cofactor">
    <cofactor evidence="11">
        <name>Mg(2+)</name>
        <dbReference type="ChEBI" id="CHEBI:18420"/>
    </cofactor>
    <cofactor evidence="11">
        <name>Mn(2+)</name>
        <dbReference type="ChEBI" id="CHEBI:29035"/>
    </cofactor>
</comment>
<keyword evidence="7 11" id="KW-0479">Metal-binding</keyword>
<feature type="active site" evidence="11">
    <location>
        <position position="101"/>
    </location>
</feature>
<feature type="active site" evidence="11">
    <location>
        <position position="300"/>
    </location>
</feature>
<comment type="function">
    <text evidence="11">Catalytic subunit of DNA primase, an RNA polymerase that catalyzes the synthesis of short RNA molecules used as primers for DNA polymerase during DNA replication. The small subunit contains the primase catalytic core and has DNA synthesis activity on its own. Binding to the large subunit stabilizes and modulates the activity, increasing the rate of DNA synthesis while decreasing the length of the DNA fragments, and conferring RNA synthesis capability. The DNA polymerase activity may enable DNA primase to also catalyze primer extension after primer synthesis. May also play a role in DNA repair.</text>
</comment>
<evidence type="ECO:0000256" key="10">
    <source>
        <dbReference type="ARBA" id="ARBA00023211"/>
    </source>
</evidence>
<comment type="subunit">
    <text evidence="11">Heterodimer of a small subunit (PriS) and a large subunit (PriL).</text>
</comment>